<dbReference type="InterPro" id="IPR001890">
    <property type="entry name" value="RNA-binding_CRM"/>
</dbReference>
<dbReference type="SUPFAM" id="SSF75471">
    <property type="entry name" value="YhbY-like"/>
    <property type="match status" value="1"/>
</dbReference>
<dbReference type="PANTHER" id="PTHR40065:SF3">
    <property type="entry name" value="RNA-BINDING PROTEIN YHBY"/>
    <property type="match status" value="1"/>
</dbReference>
<dbReference type="InterPro" id="IPR035920">
    <property type="entry name" value="YhbY-like_sf"/>
</dbReference>
<evidence type="ECO:0000256" key="2">
    <source>
        <dbReference type="SAM" id="MobiDB-lite"/>
    </source>
</evidence>
<dbReference type="PROSITE" id="PS51295">
    <property type="entry name" value="CRM"/>
    <property type="match status" value="1"/>
</dbReference>
<sequence length="159" mass="17195">MTTLHLTPADRSTKRAQAHPLKPTVLIGDQGLTEAVMAEIDRALSSHGLIKVRVASDDRLARAESMERICETLGAAPVQSIGKILVLFRPIPLERDDASTGKTKGAGPKQVKVVVPSTSPTHRARIKRVTVLGNERLTATGKVKRAKPRQSSIKKIRLG</sequence>
<feature type="region of interest" description="Disordered" evidence="2">
    <location>
        <begin position="140"/>
        <end position="159"/>
    </location>
</feature>
<dbReference type="SMART" id="SM01103">
    <property type="entry name" value="CRS1_YhbY"/>
    <property type="match status" value="1"/>
</dbReference>
<dbReference type="Pfam" id="PF01985">
    <property type="entry name" value="CRS1_YhbY"/>
    <property type="match status" value="1"/>
</dbReference>
<dbReference type="AlphaFoldDB" id="E6PQX1"/>
<name>E6PQX1_9ZZZZ</name>
<protein>
    <recommendedName>
        <fullName evidence="3">CRM domain-containing protein</fullName>
    </recommendedName>
</protein>
<dbReference type="Gene3D" id="3.30.110.60">
    <property type="entry name" value="YhbY-like"/>
    <property type="match status" value="1"/>
</dbReference>
<keyword evidence="1" id="KW-0694">RNA-binding</keyword>
<organism evidence="4">
    <name type="scientific">mine drainage metagenome</name>
    <dbReference type="NCBI Taxonomy" id="410659"/>
    <lineage>
        <taxon>unclassified sequences</taxon>
        <taxon>metagenomes</taxon>
        <taxon>ecological metagenomes</taxon>
    </lineage>
</organism>
<evidence type="ECO:0000259" key="3">
    <source>
        <dbReference type="PROSITE" id="PS51295"/>
    </source>
</evidence>
<evidence type="ECO:0000256" key="1">
    <source>
        <dbReference type="ARBA" id="ARBA00022884"/>
    </source>
</evidence>
<reference evidence="4" key="1">
    <citation type="submission" date="2009-10" db="EMBL/GenBank/DDBJ databases">
        <title>Diversity of trophic interactions inside an arsenic-rich microbial ecosystem.</title>
        <authorList>
            <person name="Bertin P.N."/>
            <person name="Heinrich-Salmeron A."/>
            <person name="Pelletier E."/>
            <person name="Goulhen-Chollet F."/>
            <person name="Arsene-Ploetze F."/>
            <person name="Gallien S."/>
            <person name="Calteau A."/>
            <person name="Vallenet D."/>
            <person name="Casiot C."/>
            <person name="Chane-Woon-Ming B."/>
            <person name="Giloteaux L."/>
            <person name="Barakat M."/>
            <person name="Bonnefoy V."/>
            <person name="Bruneel O."/>
            <person name="Chandler M."/>
            <person name="Cleiss J."/>
            <person name="Duran R."/>
            <person name="Elbaz-Poulichet F."/>
            <person name="Fonknechten N."/>
            <person name="Lauga B."/>
            <person name="Mornico D."/>
            <person name="Ortet P."/>
            <person name="Schaeffer C."/>
            <person name="Siguier P."/>
            <person name="Alexander Thil Smith A."/>
            <person name="Van Dorsselaer A."/>
            <person name="Weissenbach J."/>
            <person name="Medigue C."/>
            <person name="Le Paslier D."/>
        </authorList>
    </citation>
    <scope>NUCLEOTIDE SEQUENCE</scope>
</reference>
<feature type="domain" description="CRM" evidence="3">
    <location>
        <begin position="4"/>
        <end position="100"/>
    </location>
</feature>
<dbReference type="GO" id="GO:0003723">
    <property type="term" value="F:RNA binding"/>
    <property type="evidence" value="ECO:0007669"/>
    <property type="project" value="UniProtKB-KW"/>
</dbReference>
<accession>E6PQX1</accession>
<proteinExistence type="predicted"/>
<evidence type="ECO:0000313" key="4">
    <source>
        <dbReference type="EMBL" id="CBH97326.1"/>
    </source>
</evidence>
<gene>
    <name evidence="4" type="ORF">CARN2_2798</name>
</gene>
<feature type="compositionally biased region" description="Basic residues" evidence="2">
    <location>
        <begin position="142"/>
        <end position="159"/>
    </location>
</feature>
<dbReference type="InterPro" id="IPR051925">
    <property type="entry name" value="RNA-binding_domain"/>
</dbReference>
<dbReference type="PANTHER" id="PTHR40065">
    <property type="entry name" value="RNA-BINDING PROTEIN YHBY"/>
    <property type="match status" value="1"/>
</dbReference>
<comment type="caution">
    <text evidence="4">The sequence shown here is derived from an EMBL/GenBank/DDBJ whole genome shotgun (WGS) entry which is preliminary data.</text>
</comment>
<dbReference type="EMBL" id="CABM01000042">
    <property type="protein sequence ID" value="CBH97326.1"/>
    <property type="molecule type" value="Genomic_DNA"/>
</dbReference>